<dbReference type="Gramene" id="AET2Gv20866200.10">
    <property type="protein sequence ID" value="AET2Gv20866200.10"/>
    <property type="gene ID" value="AET2Gv20866200"/>
</dbReference>
<feature type="compositionally biased region" description="Basic and acidic residues" evidence="1">
    <location>
        <begin position="145"/>
        <end position="169"/>
    </location>
</feature>
<reference evidence="2" key="5">
    <citation type="journal article" date="2021" name="G3 (Bethesda)">
        <title>Aegilops tauschii genome assembly Aet v5.0 features greater sequence contiguity and improved annotation.</title>
        <authorList>
            <person name="Wang L."/>
            <person name="Zhu T."/>
            <person name="Rodriguez J.C."/>
            <person name="Deal K.R."/>
            <person name="Dubcovsky J."/>
            <person name="McGuire P.E."/>
            <person name="Lux T."/>
            <person name="Spannagl M."/>
            <person name="Mayer K.F.X."/>
            <person name="Baldrich P."/>
            <person name="Meyers B.C."/>
            <person name="Huo N."/>
            <person name="Gu Y.Q."/>
            <person name="Zhou H."/>
            <person name="Devos K.M."/>
            <person name="Bennetzen J.L."/>
            <person name="Unver T."/>
            <person name="Budak H."/>
            <person name="Gulick P.J."/>
            <person name="Galiba G."/>
            <person name="Kalapos B."/>
            <person name="Nelson D.R."/>
            <person name="Li P."/>
            <person name="You F.M."/>
            <person name="Luo M.C."/>
            <person name="Dvorak J."/>
        </authorList>
    </citation>
    <scope>NUCLEOTIDE SEQUENCE [LARGE SCALE GENOMIC DNA]</scope>
    <source>
        <strain evidence="2">cv. AL8/78</strain>
    </source>
</reference>
<protein>
    <submittedName>
        <fullName evidence="2">Uncharacterized protein</fullName>
    </submittedName>
</protein>
<reference evidence="2" key="3">
    <citation type="journal article" date="2017" name="Nature">
        <title>Genome sequence of the progenitor of the wheat D genome Aegilops tauschii.</title>
        <authorList>
            <person name="Luo M.C."/>
            <person name="Gu Y.Q."/>
            <person name="Puiu D."/>
            <person name="Wang H."/>
            <person name="Twardziok S.O."/>
            <person name="Deal K.R."/>
            <person name="Huo N."/>
            <person name="Zhu T."/>
            <person name="Wang L."/>
            <person name="Wang Y."/>
            <person name="McGuire P.E."/>
            <person name="Liu S."/>
            <person name="Long H."/>
            <person name="Ramasamy R.K."/>
            <person name="Rodriguez J.C."/>
            <person name="Van S.L."/>
            <person name="Yuan L."/>
            <person name="Wang Z."/>
            <person name="Xia Z."/>
            <person name="Xiao L."/>
            <person name="Anderson O.D."/>
            <person name="Ouyang S."/>
            <person name="Liang Y."/>
            <person name="Zimin A.V."/>
            <person name="Pertea G."/>
            <person name="Qi P."/>
            <person name="Bennetzen J.L."/>
            <person name="Dai X."/>
            <person name="Dawson M.W."/>
            <person name="Muller H.G."/>
            <person name="Kugler K."/>
            <person name="Rivarola-Duarte L."/>
            <person name="Spannagl M."/>
            <person name="Mayer K.F.X."/>
            <person name="Lu F.H."/>
            <person name="Bevan M.W."/>
            <person name="Leroy P."/>
            <person name="Li P."/>
            <person name="You F.M."/>
            <person name="Sun Q."/>
            <person name="Liu Z."/>
            <person name="Lyons E."/>
            <person name="Wicker T."/>
            <person name="Salzberg S.L."/>
            <person name="Devos K.M."/>
            <person name="Dvorak J."/>
        </authorList>
    </citation>
    <scope>NUCLEOTIDE SEQUENCE [LARGE SCALE GENOMIC DNA]</scope>
    <source>
        <strain evidence="2">cv. AL8/78</strain>
    </source>
</reference>
<evidence type="ECO:0000313" key="3">
    <source>
        <dbReference type="Proteomes" id="UP000015105"/>
    </source>
</evidence>
<name>A0A453CJA9_AEGTS</name>
<evidence type="ECO:0000256" key="1">
    <source>
        <dbReference type="SAM" id="MobiDB-lite"/>
    </source>
</evidence>
<dbReference type="Proteomes" id="UP000015105">
    <property type="component" value="Chromosome 2D"/>
</dbReference>
<dbReference type="EnsemblPlants" id="AET2Gv20866200.10">
    <property type="protein sequence ID" value="AET2Gv20866200.10"/>
    <property type="gene ID" value="AET2Gv20866200"/>
</dbReference>
<organism evidence="2 3">
    <name type="scientific">Aegilops tauschii subsp. strangulata</name>
    <name type="common">Goatgrass</name>
    <dbReference type="NCBI Taxonomy" id="200361"/>
    <lineage>
        <taxon>Eukaryota</taxon>
        <taxon>Viridiplantae</taxon>
        <taxon>Streptophyta</taxon>
        <taxon>Embryophyta</taxon>
        <taxon>Tracheophyta</taxon>
        <taxon>Spermatophyta</taxon>
        <taxon>Magnoliopsida</taxon>
        <taxon>Liliopsida</taxon>
        <taxon>Poales</taxon>
        <taxon>Poaceae</taxon>
        <taxon>BOP clade</taxon>
        <taxon>Pooideae</taxon>
        <taxon>Triticodae</taxon>
        <taxon>Triticeae</taxon>
        <taxon>Triticinae</taxon>
        <taxon>Aegilops</taxon>
    </lineage>
</organism>
<reference evidence="3" key="2">
    <citation type="journal article" date="2017" name="Nat. Plants">
        <title>The Aegilops tauschii genome reveals multiple impacts of transposons.</title>
        <authorList>
            <person name="Zhao G."/>
            <person name="Zou C."/>
            <person name="Li K."/>
            <person name="Wang K."/>
            <person name="Li T."/>
            <person name="Gao L."/>
            <person name="Zhang X."/>
            <person name="Wang H."/>
            <person name="Yang Z."/>
            <person name="Liu X."/>
            <person name="Jiang W."/>
            <person name="Mao L."/>
            <person name="Kong X."/>
            <person name="Jiao Y."/>
            <person name="Jia J."/>
        </authorList>
    </citation>
    <scope>NUCLEOTIDE SEQUENCE [LARGE SCALE GENOMIC DNA]</scope>
    <source>
        <strain evidence="3">cv. AL8/78</strain>
    </source>
</reference>
<reference evidence="2" key="4">
    <citation type="submission" date="2019-03" db="UniProtKB">
        <authorList>
            <consortium name="EnsemblPlants"/>
        </authorList>
    </citation>
    <scope>IDENTIFICATION</scope>
</reference>
<feature type="compositionally biased region" description="Basic residues" evidence="1">
    <location>
        <begin position="18"/>
        <end position="31"/>
    </location>
</feature>
<proteinExistence type="predicted"/>
<feature type="region of interest" description="Disordered" evidence="1">
    <location>
        <begin position="249"/>
        <end position="268"/>
    </location>
</feature>
<feature type="compositionally biased region" description="Basic residues" evidence="1">
    <location>
        <begin position="133"/>
        <end position="144"/>
    </location>
</feature>
<dbReference type="AlphaFoldDB" id="A0A453CJA9"/>
<feature type="region of interest" description="Disordered" evidence="1">
    <location>
        <begin position="70"/>
        <end position="183"/>
    </location>
</feature>
<evidence type="ECO:0000313" key="2">
    <source>
        <dbReference type="EnsemblPlants" id="AET2Gv20866200.10"/>
    </source>
</evidence>
<reference evidence="3" key="1">
    <citation type="journal article" date="2014" name="Science">
        <title>Ancient hybridizations among the ancestral genomes of bread wheat.</title>
        <authorList>
            <consortium name="International Wheat Genome Sequencing Consortium,"/>
            <person name="Marcussen T."/>
            <person name="Sandve S.R."/>
            <person name="Heier L."/>
            <person name="Spannagl M."/>
            <person name="Pfeifer M."/>
            <person name="Jakobsen K.S."/>
            <person name="Wulff B.B."/>
            <person name="Steuernagel B."/>
            <person name="Mayer K.F."/>
            <person name="Olsen O.A."/>
        </authorList>
    </citation>
    <scope>NUCLEOTIDE SEQUENCE [LARGE SCALE GENOMIC DNA]</scope>
    <source>
        <strain evidence="3">cv. AL8/78</strain>
    </source>
</reference>
<keyword evidence="3" id="KW-1185">Reference proteome</keyword>
<accession>A0A453CJA9</accession>
<feature type="region of interest" description="Disordered" evidence="1">
    <location>
        <begin position="18"/>
        <end position="48"/>
    </location>
</feature>
<sequence>EGAVRRVRGRGGLRLLLRRRGRAVRRLRPPRPPRQQARRQAPPPVPPPPIAGLLLVAFAEAASLRHLPGEEGAPVLQGGQGDPVPGVRRPGAHGQRADEAARPVPAHRRARLVGAGGVPRAVGSGGGGEQHQPLHRRLLQRRRQWHGERQRERERRQQHLRVPDQDAARVARRGLPPGRRRRRRLLEQAVSGQFKTSSQGGGLARIGGPQEGEGYPAWAGQEQLIGGVVVAAGERASRELWVPQMHAGAAWAGSKRPRPSSLGSSSYW</sequence>